<dbReference type="Proteomes" id="UP000305948">
    <property type="component" value="Unassembled WGS sequence"/>
</dbReference>
<evidence type="ECO:0000256" key="2">
    <source>
        <dbReference type="SAM" id="Phobius"/>
    </source>
</evidence>
<reference evidence="3 4" key="1">
    <citation type="journal article" date="2019" name="Nat. Ecol. Evol.">
        <title>Megaphylogeny resolves global patterns of mushroom evolution.</title>
        <authorList>
            <person name="Varga T."/>
            <person name="Krizsan K."/>
            <person name="Foldi C."/>
            <person name="Dima B."/>
            <person name="Sanchez-Garcia M."/>
            <person name="Sanchez-Ramirez S."/>
            <person name="Szollosi G.J."/>
            <person name="Szarkandi J.G."/>
            <person name="Papp V."/>
            <person name="Albert L."/>
            <person name="Andreopoulos W."/>
            <person name="Angelini C."/>
            <person name="Antonin V."/>
            <person name="Barry K.W."/>
            <person name="Bougher N.L."/>
            <person name="Buchanan P."/>
            <person name="Buyck B."/>
            <person name="Bense V."/>
            <person name="Catcheside P."/>
            <person name="Chovatia M."/>
            <person name="Cooper J."/>
            <person name="Damon W."/>
            <person name="Desjardin D."/>
            <person name="Finy P."/>
            <person name="Geml J."/>
            <person name="Haridas S."/>
            <person name="Hughes K."/>
            <person name="Justo A."/>
            <person name="Karasinski D."/>
            <person name="Kautmanova I."/>
            <person name="Kiss B."/>
            <person name="Kocsube S."/>
            <person name="Kotiranta H."/>
            <person name="LaButti K.M."/>
            <person name="Lechner B.E."/>
            <person name="Liimatainen K."/>
            <person name="Lipzen A."/>
            <person name="Lukacs Z."/>
            <person name="Mihaltcheva S."/>
            <person name="Morgado L.N."/>
            <person name="Niskanen T."/>
            <person name="Noordeloos M.E."/>
            <person name="Ohm R.A."/>
            <person name="Ortiz-Santana B."/>
            <person name="Ovrebo C."/>
            <person name="Racz N."/>
            <person name="Riley R."/>
            <person name="Savchenko A."/>
            <person name="Shiryaev A."/>
            <person name="Soop K."/>
            <person name="Spirin V."/>
            <person name="Szebenyi C."/>
            <person name="Tomsovsky M."/>
            <person name="Tulloss R.E."/>
            <person name="Uehling J."/>
            <person name="Grigoriev I.V."/>
            <person name="Vagvolgyi C."/>
            <person name="Papp T."/>
            <person name="Martin F.M."/>
            <person name="Miettinen O."/>
            <person name="Hibbett D.S."/>
            <person name="Nagy L.G."/>
        </authorList>
    </citation>
    <scope>NUCLEOTIDE SEQUENCE [LARGE SCALE GENOMIC DNA]</scope>
    <source>
        <strain evidence="3 4">OMC1185</strain>
    </source>
</reference>
<keyword evidence="2" id="KW-0812">Transmembrane</keyword>
<organism evidence="3 4">
    <name type="scientific">Heliocybe sulcata</name>
    <dbReference type="NCBI Taxonomy" id="5364"/>
    <lineage>
        <taxon>Eukaryota</taxon>
        <taxon>Fungi</taxon>
        <taxon>Dikarya</taxon>
        <taxon>Basidiomycota</taxon>
        <taxon>Agaricomycotina</taxon>
        <taxon>Agaricomycetes</taxon>
        <taxon>Gloeophyllales</taxon>
        <taxon>Gloeophyllaceae</taxon>
        <taxon>Heliocybe</taxon>
    </lineage>
</organism>
<dbReference type="EMBL" id="ML213515">
    <property type="protein sequence ID" value="TFK49650.1"/>
    <property type="molecule type" value="Genomic_DNA"/>
</dbReference>
<feature type="transmembrane region" description="Helical" evidence="2">
    <location>
        <begin position="52"/>
        <end position="73"/>
    </location>
</feature>
<name>A0A5C3MWU6_9AGAM</name>
<keyword evidence="4" id="KW-1185">Reference proteome</keyword>
<gene>
    <name evidence="3" type="ORF">OE88DRAFT_363048</name>
</gene>
<evidence type="ECO:0000313" key="4">
    <source>
        <dbReference type="Proteomes" id="UP000305948"/>
    </source>
</evidence>
<protein>
    <submittedName>
        <fullName evidence="3">Uncharacterized protein</fullName>
    </submittedName>
</protein>
<keyword evidence="2" id="KW-1133">Transmembrane helix</keyword>
<feature type="compositionally biased region" description="Pro residues" evidence="1">
    <location>
        <begin position="98"/>
        <end position="111"/>
    </location>
</feature>
<evidence type="ECO:0000256" key="1">
    <source>
        <dbReference type="SAM" id="MobiDB-lite"/>
    </source>
</evidence>
<accession>A0A5C3MWU6</accession>
<keyword evidence="2" id="KW-0472">Membrane</keyword>
<dbReference type="AlphaFoldDB" id="A0A5C3MWU6"/>
<feature type="region of interest" description="Disordered" evidence="1">
    <location>
        <begin position="79"/>
        <end position="121"/>
    </location>
</feature>
<evidence type="ECO:0000313" key="3">
    <source>
        <dbReference type="EMBL" id="TFK49650.1"/>
    </source>
</evidence>
<proteinExistence type="predicted"/>
<sequence length="121" mass="14098">MLDIGRRIADGRFRRREQEWDHDREFLRYESELPREQREHPRTQTARQAVPLAAWILVTSGFTEPFCILLHILSPRRLHSQPFPPPAPATQIACTSPRPSPPRPNPAPLPYPEGWNRYRGA</sequence>